<dbReference type="SUPFAM" id="SSF51445">
    <property type="entry name" value="(Trans)glycosidases"/>
    <property type="match status" value="1"/>
</dbReference>
<sequence length="162" mass="18379">MFLKFLLSILIFAVAVHAKNQQKDGQDWWKHATFYQIYPRSFKDANNDGIGDLAGVLENFEHLVDTGVDGVWLSPIMQSPQVDQGYDISDYTAIDPIFGTMDDLKLLIEKAHESGLKVIMDFVPNHTSDKHEWFIASENKLQGMKTTIFGWMVPQTNLQTTG</sequence>
<keyword evidence="4" id="KW-1185">Reference proteome</keyword>
<feature type="domain" description="Glycosyl hydrolase family 13 catalytic" evidence="2">
    <location>
        <begin position="36"/>
        <end position="159"/>
    </location>
</feature>
<feature type="chain" id="PRO_5043710567" description="Glycosyl hydrolase family 13 catalytic domain-containing protein" evidence="1">
    <location>
        <begin position="19"/>
        <end position="162"/>
    </location>
</feature>
<gene>
    <name evidence="3" type="ORF">WA026_006123</name>
</gene>
<proteinExistence type="predicted"/>
<accession>A0AAW1TMZ2</accession>
<evidence type="ECO:0000313" key="3">
    <source>
        <dbReference type="EMBL" id="KAK9870028.1"/>
    </source>
</evidence>
<dbReference type="InterPro" id="IPR017853">
    <property type="entry name" value="GH"/>
</dbReference>
<name>A0AAW1TMZ2_9CUCU</name>
<dbReference type="AlphaFoldDB" id="A0AAW1TMZ2"/>
<protein>
    <recommendedName>
        <fullName evidence="2">Glycosyl hydrolase family 13 catalytic domain-containing protein</fullName>
    </recommendedName>
</protein>
<dbReference type="GO" id="GO:0005975">
    <property type="term" value="P:carbohydrate metabolic process"/>
    <property type="evidence" value="ECO:0007669"/>
    <property type="project" value="InterPro"/>
</dbReference>
<feature type="signal peptide" evidence="1">
    <location>
        <begin position="1"/>
        <end position="18"/>
    </location>
</feature>
<evidence type="ECO:0000313" key="4">
    <source>
        <dbReference type="Proteomes" id="UP001431783"/>
    </source>
</evidence>
<evidence type="ECO:0000256" key="1">
    <source>
        <dbReference type="SAM" id="SignalP"/>
    </source>
</evidence>
<comment type="caution">
    <text evidence="3">The sequence shown here is derived from an EMBL/GenBank/DDBJ whole genome shotgun (WGS) entry which is preliminary data.</text>
</comment>
<dbReference type="EMBL" id="JARQZJ010000002">
    <property type="protein sequence ID" value="KAK9870028.1"/>
    <property type="molecule type" value="Genomic_DNA"/>
</dbReference>
<organism evidence="3 4">
    <name type="scientific">Henosepilachna vigintioctopunctata</name>
    <dbReference type="NCBI Taxonomy" id="420089"/>
    <lineage>
        <taxon>Eukaryota</taxon>
        <taxon>Metazoa</taxon>
        <taxon>Ecdysozoa</taxon>
        <taxon>Arthropoda</taxon>
        <taxon>Hexapoda</taxon>
        <taxon>Insecta</taxon>
        <taxon>Pterygota</taxon>
        <taxon>Neoptera</taxon>
        <taxon>Endopterygota</taxon>
        <taxon>Coleoptera</taxon>
        <taxon>Polyphaga</taxon>
        <taxon>Cucujiformia</taxon>
        <taxon>Coccinelloidea</taxon>
        <taxon>Coccinellidae</taxon>
        <taxon>Epilachninae</taxon>
        <taxon>Epilachnini</taxon>
        <taxon>Henosepilachna</taxon>
    </lineage>
</organism>
<keyword evidence="1" id="KW-0732">Signal</keyword>
<dbReference type="PANTHER" id="PTHR10357:SF179">
    <property type="entry name" value="NEUTRAL AND BASIC AMINO ACID TRANSPORT PROTEIN RBAT"/>
    <property type="match status" value="1"/>
</dbReference>
<dbReference type="Gene3D" id="3.20.20.80">
    <property type="entry name" value="Glycosidases"/>
    <property type="match status" value="1"/>
</dbReference>
<dbReference type="Proteomes" id="UP001431783">
    <property type="component" value="Unassembled WGS sequence"/>
</dbReference>
<dbReference type="SMART" id="SM00642">
    <property type="entry name" value="Aamy"/>
    <property type="match status" value="1"/>
</dbReference>
<dbReference type="Pfam" id="PF00128">
    <property type="entry name" value="Alpha-amylase"/>
    <property type="match status" value="1"/>
</dbReference>
<evidence type="ECO:0000259" key="2">
    <source>
        <dbReference type="SMART" id="SM00642"/>
    </source>
</evidence>
<dbReference type="PANTHER" id="PTHR10357">
    <property type="entry name" value="ALPHA-AMYLASE FAMILY MEMBER"/>
    <property type="match status" value="1"/>
</dbReference>
<reference evidence="3 4" key="1">
    <citation type="submission" date="2023-03" db="EMBL/GenBank/DDBJ databases">
        <title>Genome insight into feeding habits of ladybird beetles.</title>
        <authorList>
            <person name="Li H.-S."/>
            <person name="Huang Y.-H."/>
            <person name="Pang H."/>
        </authorList>
    </citation>
    <scope>NUCLEOTIDE SEQUENCE [LARGE SCALE GENOMIC DNA]</scope>
    <source>
        <strain evidence="3">SYSU_2023b</strain>
        <tissue evidence="3">Whole body</tissue>
    </source>
</reference>
<dbReference type="InterPro" id="IPR006047">
    <property type="entry name" value="GH13_cat_dom"/>
</dbReference>